<dbReference type="InterPro" id="IPR004041">
    <property type="entry name" value="NAF_dom"/>
</dbReference>
<sequence length="464" mass="52254">MIHSWSSHSDISSMEEQAHSILLGGKYEKGRLIGTGTFAKVYYARELSTGESVAIKVINKDQVKDQGMVEQIQREISATRLVRHPNIVQLREVLATKSKIYYVMEYVAGGELFAKVANGGRLKEDVARKYFQQLISAVDFCHSRGVSHRDIKPENLLLNANDDLKITDFGFSALPEQKRYDGLLHTQCGTPAYVAPEVLRRKGYDGAKADIWSCGVVLYVLLAGFLPFQDENLMNLYRKIFKAEYEFPPWFSPETRKLISKLLMADPERRISIQGIMRVPWYRRGLCRPNSFRLKKEERISSPISDPAPGSLKKSTSSPAFFNAFELISSMSSGFDLSTLFEKKKKVASIFTSRFSAAEIVEKVEAAARGLRFTVEREDDFKVRMEGTEEGRKGALAVTAEVFEMAAEMTVVEFTKDSGDTLEYEKFCEEDVRPALKDIVWTWQGDDGSSNGDVEGNVSVDDSD</sequence>
<dbReference type="PANTHER" id="PTHR43895:SF157">
    <property type="entry name" value="NON-SPECIFIC SERINE_THREONINE PROTEIN KINASE"/>
    <property type="match status" value="1"/>
</dbReference>
<keyword evidence="4 13" id="KW-0723">Serine/threonine-protein kinase</keyword>
<evidence type="ECO:0000256" key="8">
    <source>
        <dbReference type="ARBA" id="ARBA00022840"/>
    </source>
</evidence>
<evidence type="ECO:0000256" key="3">
    <source>
        <dbReference type="ARBA" id="ARBA00012513"/>
    </source>
</evidence>
<dbReference type="FunFam" id="3.30.200.20:FF:000096">
    <property type="entry name" value="Non-specific serine/threonine protein kinase"/>
    <property type="match status" value="1"/>
</dbReference>
<dbReference type="InterPro" id="IPR018451">
    <property type="entry name" value="NAF/FISL_domain"/>
</dbReference>
<dbReference type="PROSITE" id="PS50011">
    <property type="entry name" value="PROTEIN_KINASE_DOM"/>
    <property type="match status" value="1"/>
</dbReference>
<evidence type="ECO:0000313" key="16">
    <source>
        <dbReference type="EMBL" id="KAJ9536978.1"/>
    </source>
</evidence>
<evidence type="ECO:0000256" key="4">
    <source>
        <dbReference type="ARBA" id="ARBA00022527"/>
    </source>
</evidence>
<name>A0AA38SRJ1_9ASTR</name>
<reference evidence="16" key="1">
    <citation type="submission" date="2023-03" db="EMBL/GenBank/DDBJ databases">
        <title>Chromosome-scale reference genome and RAD-based genetic map of yellow starthistle (Centaurea solstitialis) reveal putative structural variation and QTLs associated with invader traits.</title>
        <authorList>
            <person name="Reatini B."/>
            <person name="Cang F.A."/>
            <person name="Jiang Q."/>
            <person name="Mckibben M.T.W."/>
            <person name="Barker M.S."/>
            <person name="Rieseberg L.H."/>
            <person name="Dlugosch K.M."/>
        </authorList>
    </citation>
    <scope>NUCLEOTIDE SEQUENCE</scope>
    <source>
        <strain evidence="16">CAN-66</strain>
        <tissue evidence="16">Leaf</tissue>
    </source>
</reference>
<evidence type="ECO:0000256" key="12">
    <source>
        <dbReference type="PROSITE-ProRule" id="PRU10141"/>
    </source>
</evidence>
<dbReference type="Gene3D" id="3.30.310.80">
    <property type="entry name" value="Kinase associated domain 1, KA1"/>
    <property type="match status" value="1"/>
</dbReference>
<dbReference type="CDD" id="cd12195">
    <property type="entry name" value="CIPK_C"/>
    <property type="match status" value="1"/>
</dbReference>
<comment type="cofactor">
    <cofactor evidence="1">
        <name>Mn(2+)</name>
        <dbReference type="ChEBI" id="CHEBI:29035"/>
    </cofactor>
</comment>
<evidence type="ECO:0000256" key="11">
    <source>
        <dbReference type="ARBA" id="ARBA00048679"/>
    </source>
</evidence>
<dbReference type="FunFam" id="3.30.310.80:FF:000005">
    <property type="entry name" value="Non-specific serine/threonine protein kinase"/>
    <property type="match status" value="1"/>
</dbReference>
<evidence type="ECO:0000256" key="10">
    <source>
        <dbReference type="ARBA" id="ARBA00047899"/>
    </source>
</evidence>
<dbReference type="Pfam" id="PF00069">
    <property type="entry name" value="Pkinase"/>
    <property type="match status" value="1"/>
</dbReference>
<keyword evidence="17" id="KW-1185">Reference proteome</keyword>
<dbReference type="EMBL" id="JARYMX010000008">
    <property type="protein sequence ID" value="KAJ9536978.1"/>
    <property type="molecule type" value="Genomic_DNA"/>
</dbReference>
<evidence type="ECO:0000256" key="2">
    <source>
        <dbReference type="ARBA" id="ARBA00006234"/>
    </source>
</evidence>
<dbReference type="InterPro" id="IPR000719">
    <property type="entry name" value="Prot_kinase_dom"/>
</dbReference>
<evidence type="ECO:0000256" key="5">
    <source>
        <dbReference type="ARBA" id="ARBA00022679"/>
    </source>
</evidence>
<dbReference type="InterPro" id="IPR017441">
    <property type="entry name" value="Protein_kinase_ATP_BS"/>
</dbReference>
<dbReference type="FunFam" id="1.10.510.10:FF:000279">
    <property type="entry name" value="Non-specific serine/threonine protein kinase"/>
    <property type="match status" value="1"/>
</dbReference>
<dbReference type="AlphaFoldDB" id="A0AA38SRJ1"/>
<dbReference type="PROSITE" id="PS50816">
    <property type="entry name" value="NAF"/>
    <property type="match status" value="1"/>
</dbReference>
<dbReference type="GO" id="GO:0005524">
    <property type="term" value="F:ATP binding"/>
    <property type="evidence" value="ECO:0007669"/>
    <property type="project" value="UniProtKB-UniRule"/>
</dbReference>
<evidence type="ECO:0000256" key="9">
    <source>
        <dbReference type="ARBA" id="ARBA00023211"/>
    </source>
</evidence>
<comment type="caution">
    <text evidence="16">The sequence shown here is derived from an EMBL/GenBank/DDBJ whole genome shotgun (WGS) entry which is preliminary data.</text>
</comment>
<dbReference type="PANTHER" id="PTHR43895">
    <property type="entry name" value="CALCIUM/CALMODULIN-DEPENDENT PROTEIN KINASE KINASE-RELATED"/>
    <property type="match status" value="1"/>
</dbReference>
<dbReference type="SUPFAM" id="SSF56112">
    <property type="entry name" value="Protein kinase-like (PK-like)"/>
    <property type="match status" value="1"/>
</dbReference>
<evidence type="ECO:0000256" key="7">
    <source>
        <dbReference type="ARBA" id="ARBA00022777"/>
    </source>
</evidence>
<dbReference type="GO" id="GO:0004674">
    <property type="term" value="F:protein serine/threonine kinase activity"/>
    <property type="evidence" value="ECO:0007669"/>
    <property type="project" value="UniProtKB-KW"/>
</dbReference>
<comment type="catalytic activity">
    <reaction evidence="11">
        <text>L-seryl-[protein] + ATP = O-phospho-L-seryl-[protein] + ADP + H(+)</text>
        <dbReference type="Rhea" id="RHEA:17989"/>
        <dbReference type="Rhea" id="RHEA-COMP:9863"/>
        <dbReference type="Rhea" id="RHEA-COMP:11604"/>
        <dbReference type="ChEBI" id="CHEBI:15378"/>
        <dbReference type="ChEBI" id="CHEBI:29999"/>
        <dbReference type="ChEBI" id="CHEBI:30616"/>
        <dbReference type="ChEBI" id="CHEBI:83421"/>
        <dbReference type="ChEBI" id="CHEBI:456216"/>
        <dbReference type="EC" id="2.7.11.1"/>
    </reaction>
</comment>
<evidence type="ECO:0000259" key="15">
    <source>
        <dbReference type="PROSITE" id="PS50816"/>
    </source>
</evidence>
<feature type="domain" description="Protein kinase" evidence="14">
    <location>
        <begin position="27"/>
        <end position="282"/>
    </location>
</feature>
<keyword evidence="7" id="KW-0418">Kinase</keyword>
<evidence type="ECO:0000256" key="13">
    <source>
        <dbReference type="RuleBase" id="RU000304"/>
    </source>
</evidence>
<gene>
    <name evidence="16" type="ORF">OSB04_029711</name>
</gene>
<evidence type="ECO:0000256" key="6">
    <source>
        <dbReference type="ARBA" id="ARBA00022741"/>
    </source>
</evidence>
<proteinExistence type="inferred from homology"/>
<comment type="similarity">
    <text evidence="2">Belongs to the protein kinase superfamily. CAMK Ser/Thr protein kinase family. SNF1 subfamily.</text>
</comment>
<dbReference type="SMART" id="SM00220">
    <property type="entry name" value="S_TKc"/>
    <property type="match status" value="1"/>
</dbReference>
<evidence type="ECO:0000256" key="1">
    <source>
        <dbReference type="ARBA" id="ARBA00001936"/>
    </source>
</evidence>
<keyword evidence="8 12" id="KW-0067">ATP-binding</keyword>
<dbReference type="Pfam" id="PF03822">
    <property type="entry name" value="NAF"/>
    <property type="match status" value="1"/>
</dbReference>
<feature type="domain" description="NAF" evidence="15">
    <location>
        <begin position="317"/>
        <end position="342"/>
    </location>
</feature>
<dbReference type="PROSITE" id="PS00107">
    <property type="entry name" value="PROTEIN_KINASE_ATP"/>
    <property type="match status" value="1"/>
</dbReference>
<comment type="catalytic activity">
    <reaction evidence="10">
        <text>L-threonyl-[protein] + ATP = O-phospho-L-threonyl-[protein] + ADP + H(+)</text>
        <dbReference type="Rhea" id="RHEA:46608"/>
        <dbReference type="Rhea" id="RHEA-COMP:11060"/>
        <dbReference type="Rhea" id="RHEA-COMP:11605"/>
        <dbReference type="ChEBI" id="CHEBI:15378"/>
        <dbReference type="ChEBI" id="CHEBI:30013"/>
        <dbReference type="ChEBI" id="CHEBI:30616"/>
        <dbReference type="ChEBI" id="CHEBI:61977"/>
        <dbReference type="ChEBI" id="CHEBI:456216"/>
        <dbReference type="EC" id="2.7.11.1"/>
    </reaction>
</comment>
<feature type="binding site" evidence="12">
    <location>
        <position position="56"/>
    </location>
    <ligand>
        <name>ATP</name>
        <dbReference type="ChEBI" id="CHEBI:30616"/>
    </ligand>
</feature>
<dbReference type="CDD" id="cd14663">
    <property type="entry name" value="STKc_SnRK3"/>
    <property type="match status" value="1"/>
</dbReference>
<dbReference type="InterPro" id="IPR008271">
    <property type="entry name" value="Ser/Thr_kinase_AS"/>
</dbReference>
<dbReference type="EC" id="2.7.11.1" evidence="3"/>
<keyword evidence="9" id="KW-0464">Manganese</keyword>
<evidence type="ECO:0000313" key="17">
    <source>
        <dbReference type="Proteomes" id="UP001172457"/>
    </source>
</evidence>
<accession>A0AA38SRJ1</accession>
<dbReference type="InterPro" id="IPR011009">
    <property type="entry name" value="Kinase-like_dom_sf"/>
</dbReference>
<dbReference type="Gene3D" id="1.10.510.10">
    <property type="entry name" value="Transferase(Phosphotransferase) domain 1"/>
    <property type="match status" value="1"/>
</dbReference>
<dbReference type="PROSITE" id="PS00108">
    <property type="entry name" value="PROTEIN_KINASE_ST"/>
    <property type="match status" value="1"/>
</dbReference>
<protein>
    <recommendedName>
        <fullName evidence="3">non-specific serine/threonine protein kinase</fullName>
        <ecNumber evidence="3">2.7.11.1</ecNumber>
    </recommendedName>
</protein>
<organism evidence="16 17">
    <name type="scientific">Centaurea solstitialis</name>
    <name type="common">yellow star-thistle</name>
    <dbReference type="NCBI Taxonomy" id="347529"/>
    <lineage>
        <taxon>Eukaryota</taxon>
        <taxon>Viridiplantae</taxon>
        <taxon>Streptophyta</taxon>
        <taxon>Embryophyta</taxon>
        <taxon>Tracheophyta</taxon>
        <taxon>Spermatophyta</taxon>
        <taxon>Magnoliopsida</taxon>
        <taxon>eudicotyledons</taxon>
        <taxon>Gunneridae</taxon>
        <taxon>Pentapetalae</taxon>
        <taxon>asterids</taxon>
        <taxon>campanulids</taxon>
        <taxon>Asterales</taxon>
        <taxon>Asteraceae</taxon>
        <taxon>Carduoideae</taxon>
        <taxon>Cardueae</taxon>
        <taxon>Centaureinae</taxon>
        <taxon>Centaurea</taxon>
    </lineage>
</organism>
<dbReference type="GO" id="GO:0007165">
    <property type="term" value="P:signal transduction"/>
    <property type="evidence" value="ECO:0007669"/>
    <property type="project" value="InterPro"/>
</dbReference>
<dbReference type="Proteomes" id="UP001172457">
    <property type="component" value="Chromosome 8"/>
</dbReference>
<evidence type="ECO:0000259" key="14">
    <source>
        <dbReference type="PROSITE" id="PS50011"/>
    </source>
</evidence>
<keyword evidence="5" id="KW-0808">Transferase</keyword>
<keyword evidence="6 12" id="KW-0547">Nucleotide-binding</keyword>